<dbReference type="AlphaFoldDB" id="A0A4R2NBP7"/>
<proteinExistence type="predicted"/>
<protein>
    <submittedName>
        <fullName evidence="2">Branched-subunit amino acid transport protein AzlD</fullName>
    </submittedName>
</protein>
<organism evidence="2 3">
    <name type="scientific">Nicoletella semolina</name>
    <dbReference type="NCBI Taxonomy" id="271160"/>
    <lineage>
        <taxon>Bacteria</taxon>
        <taxon>Pseudomonadati</taxon>
        <taxon>Pseudomonadota</taxon>
        <taxon>Gammaproteobacteria</taxon>
        <taxon>Pasteurellales</taxon>
        <taxon>Pasteurellaceae</taxon>
        <taxon>Nicoletella</taxon>
    </lineage>
</organism>
<gene>
    <name evidence="2" type="ORF">EV693_102251</name>
</gene>
<evidence type="ECO:0000313" key="3">
    <source>
        <dbReference type="Proteomes" id="UP000295537"/>
    </source>
</evidence>
<dbReference type="Proteomes" id="UP000295537">
    <property type="component" value="Unassembled WGS sequence"/>
</dbReference>
<reference evidence="2 3" key="1">
    <citation type="submission" date="2019-03" db="EMBL/GenBank/DDBJ databases">
        <title>Genomic Encyclopedia of Type Strains, Phase IV (KMG-IV): sequencing the most valuable type-strain genomes for metagenomic binning, comparative biology and taxonomic classification.</title>
        <authorList>
            <person name="Goeker M."/>
        </authorList>
    </citation>
    <scope>NUCLEOTIDE SEQUENCE [LARGE SCALE GENOMIC DNA]</scope>
    <source>
        <strain evidence="2 3">DSM 16380</strain>
    </source>
</reference>
<dbReference type="OrthoDB" id="5681632at2"/>
<keyword evidence="3" id="KW-1185">Reference proteome</keyword>
<comment type="caution">
    <text evidence="2">The sequence shown here is derived from an EMBL/GenBank/DDBJ whole genome shotgun (WGS) entry which is preliminary data.</text>
</comment>
<evidence type="ECO:0000256" key="1">
    <source>
        <dbReference type="SAM" id="Phobius"/>
    </source>
</evidence>
<dbReference type="EMBL" id="SLXJ01000002">
    <property type="protein sequence ID" value="TCP18571.1"/>
    <property type="molecule type" value="Genomic_DNA"/>
</dbReference>
<keyword evidence="1" id="KW-1133">Transmembrane helix</keyword>
<keyword evidence="1" id="KW-0472">Membrane</keyword>
<dbReference type="InterPro" id="IPR008407">
    <property type="entry name" value="Brnchd-chn_aa_trnsp_AzlD"/>
</dbReference>
<name>A0A4R2NBP7_9PAST</name>
<feature type="transmembrane region" description="Helical" evidence="1">
    <location>
        <begin position="87"/>
        <end position="105"/>
    </location>
</feature>
<dbReference type="Pfam" id="PF05437">
    <property type="entry name" value="AzlD"/>
    <property type="match status" value="1"/>
</dbReference>
<keyword evidence="1" id="KW-0812">Transmembrane</keyword>
<accession>A0A4R2NBP7</accession>
<evidence type="ECO:0000313" key="2">
    <source>
        <dbReference type="EMBL" id="TCP18571.1"/>
    </source>
</evidence>
<sequence>MTSHLYFLLILMLGTQLCRFIPMVLPKSFLAHPLLQKLNKMLSLVIMVLLILTSLNLPTSGEGYTLFISQILALATVMVSYQWLNNILLSVVCGITSLNLLLYFLGK</sequence>
<feature type="transmembrane region" description="Helical" evidence="1">
    <location>
        <begin position="41"/>
        <end position="57"/>
    </location>
</feature>
<dbReference type="RefSeq" id="WP_132500811.1">
    <property type="nucleotide sequence ID" value="NZ_LVXA01000001.1"/>
</dbReference>